<dbReference type="Proteomes" id="UP000825935">
    <property type="component" value="Chromosome 9"/>
</dbReference>
<name>A0A8T2TZR5_CERRI</name>
<evidence type="ECO:0000313" key="3">
    <source>
        <dbReference type="EMBL" id="KAH7428482.1"/>
    </source>
</evidence>
<feature type="domain" description="Retrovirus-related Pol polyprotein from transposon TNT 1-94-like beta-barrel" evidence="2">
    <location>
        <begin position="232"/>
        <end position="303"/>
    </location>
</feature>
<protein>
    <recommendedName>
        <fullName evidence="2">Retrovirus-related Pol polyprotein from transposon TNT 1-94-like beta-barrel domain-containing protein</fullName>
    </recommendedName>
</protein>
<dbReference type="AlphaFoldDB" id="A0A8T2TZR5"/>
<dbReference type="PANTHER" id="PTHR47481">
    <property type="match status" value="1"/>
</dbReference>
<feature type="compositionally biased region" description="Low complexity" evidence="1">
    <location>
        <begin position="166"/>
        <end position="191"/>
    </location>
</feature>
<feature type="region of interest" description="Disordered" evidence="1">
    <location>
        <begin position="154"/>
        <end position="199"/>
    </location>
</feature>
<sequence>MEFTTMKKSPKQSVTDYVTKMKEIPDQLGSIGEVIEEEQIIRQIINGIKADDKWESFTTAMDLYMDMHVPDLNTLMGQLFTHDKDKVKEKAKNRKNEDEGRSFQANFASRGRARGRGKGGKQGRGRFQSSQPCNICGLSNHTTEECFRNPRNSRGGGFNRGGYGSNRGRYNGGYNNNNNNYYNNNYNNNNYQSGHRGRRDYNNYAEDQIKEDSLLIMNLSVKKGKDDDHISYIDSGCSNHVAGNVALLFDLEDPHNKHEVQTGDDTKHSVEKIGNVKTSDGNMNLLSKVLYVPTITKKLISVG</sequence>
<reference evidence="3" key="1">
    <citation type="submission" date="2021-08" db="EMBL/GenBank/DDBJ databases">
        <title>WGS assembly of Ceratopteris richardii.</title>
        <authorList>
            <person name="Marchant D.B."/>
            <person name="Chen G."/>
            <person name="Jenkins J."/>
            <person name="Shu S."/>
            <person name="Leebens-Mack J."/>
            <person name="Grimwood J."/>
            <person name="Schmutz J."/>
            <person name="Soltis P."/>
            <person name="Soltis D."/>
            <person name="Chen Z.-H."/>
        </authorList>
    </citation>
    <scope>NUCLEOTIDE SEQUENCE</scope>
    <source>
        <strain evidence="3">Whitten #5841</strain>
        <tissue evidence="3">Leaf</tissue>
    </source>
</reference>
<evidence type="ECO:0000256" key="1">
    <source>
        <dbReference type="SAM" id="MobiDB-lite"/>
    </source>
</evidence>
<dbReference type="EMBL" id="CM035414">
    <property type="protein sequence ID" value="KAH7428482.1"/>
    <property type="molecule type" value="Genomic_DNA"/>
</dbReference>
<accession>A0A8T2TZR5</accession>
<evidence type="ECO:0000259" key="2">
    <source>
        <dbReference type="Pfam" id="PF22936"/>
    </source>
</evidence>
<dbReference type="PANTHER" id="PTHR47481:SF22">
    <property type="entry name" value="RETROTRANSPOSON GAG DOMAIN-CONTAINING PROTEIN"/>
    <property type="match status" value="1"/>
</dbReference>
<feature type="compositionally biased region" description="Gly residues" evidence="1">
    <location>
        <begin position="154"/>
        <end position="165"/>
    </location>
</feature>
<dbReference type="Pfam" id="PF14223">
    <property type="entry name" value="Retrotran_gag_2"/>
    <property type="match status" value="1"/>
</dbReference>
<keyword evidence="4" id="KW-1185">Reference proteome</keyword>
<dbReference type="InterPro" id="IPR054722">
    <property type="entry name" value="PolX-like_BBD"/>
</dbReference>
<feature type="region of interest" description="Disordered" evidence="1">
    <location>
        <begin position="89"/>
        <end position="132"/>
    </location>
</feature>
<feature type="compositionally biased region" description="Basic and acidic residues" evidence="1">
    <location>
        <begin position="89"/>
        <end position="101"/>
    </location>
</feature>
<dbReference type="Pfam" id="PF22936">
    <property type="entry name" value="Pol_BBD"/>
    <property type="match status" value="1"/>
</dbReference>
<proteinExistence type="predicted"/>
<organism evidence="3 4">
    <name type="scientific">Ceratopteris richardii</name>
    <name type="common">Triangle waterfern</name>
    <dbReference type="NCBI Taxonomy" id="49495"/>
    <lineage>
        <taxon>Eukaryota</taxon>
        <taxon>Viridiplantae</taxon>
        <taxon>Streptophyta</taxon>
        <taxon>Embryophyta</taxon>
        <taxon>Tracheophyta</taxon>
        <taxon>Polypodiopsida</taxon>
        <taxon>Polypodiidae</taxon>
        <taxon>Polypodiales</taxon>
        <taxon>Pteridineae</taxon>
        <taxon>Pteridaceae</taxon>
        <taxon>Parkerioideae</taxon>
        <taxon>Ceratopteris</taxon>
    </lineage>
</organism>
<dbReference type="OrthoDB" id="2013098at2759"/>
<evidence type="ECO:0000313" key="4">
    <source>
        <dbReference type="Proteomes" id="UP000825935"/>
    </source>
</evidence>
<feature type="compositionally biased region" description="Basic residues" evidence="1">
    <location>
        <begin position="111"/>
        <end position="124"/>
    </location>
</feature>
<comment type="caution">
    <text evidence="3">The sequence shown here is derived from an EMBL/GenBank/DDBJ whole genome shotgun (WGS) entry which is preliminary data.</text>
</comment>
<gene>
    <name evidence="3" type="ORF">KP509_09G003800</name>
</gene>
<dbReference type="OMA" id="DICHIGQ"/>